<dbReference type="Gene3D" id="2.70.98.10">
    <property type="match status" value="1"/>
</dbReference>
<dbReference type="InterPro" id="IPR008183">
    <property type="entry name" value="Aldose_1/G6P_1-epimerase"/>
</dbReference>
<dbReference type="RefSeq" id="WP_286278173.1">
    <property type="nucleotide sequence ID" value="NZ_AP027731.1"/>
</dbReference>
<name>A0ABN6XIP4_9MICO</name>
<protein>
    <submittedName>
        <fullName evidence="1">Galactose mutarotase</fullName>
    </submittedName>
</protein>
<dbReference type="EMBL" id="AP027731">
    <property type="protein sequence ID" value="BDZ44755.1"/>
    <property type="molecule type" value="Genomic_DNA"/>
</dbReference>
<dbReference type="CDD" id="cd09022">
    <property type="entry name" value="Aldose_epim_Ec_YihR"/>
    <property type="match status" value="1"/>
</dbReference>
<proteinExistence type="predicted"/>
<dbReference type="InterPro" id="IPR037480">
    <property type="entry name" value="YihR-like"/>
</dbReference>
<dbReference type="InterPro" id="IPR014718">
    <property type="entry name" value="GH-type_carb-bd"/>
</dbReference>
<dbReference type="Pfam" id="PF01263">
    <property type="entry name" value="Aldose_epim"/>
    <property type="match status" value="1"/>
</dbReference>
<dbReference type="Proteomes" id="UP001321498">
    <property type="component" value="Chromosome"/>
</dbReference>
<evidence type="ECO:0000313" key="2">
    <source>
        <dbReference type="Proteomes" id="UP001321498"/>
    </source>
</evidence>
<dbReference type="PANTHER" id="PTHR10091">
    <property type="entry name" value="ALDOSE-1-EPIMERASE"/>
    <property type="match status" value="1"/>
</dbReference>
<evidence type="ECO:0000313" key="1">
    <source>
        <dbReference type="EMBL" id="BDZ44755.1"/>
    </source>
</evidence>
<reference evidence="2" key="1">
    <citation type="journal article" date="2019" name="Int. J. Syst. Evol. Microbiol.">
        <title>The Global Catalogue of Microorganisms (GCM) 10K type strain sequencing project: providing services to taxonomists for standard genome sequencing and annotation.</title>
        <authorList>
            <consortium name="The Broad Institute Genomics Platform"/>
            <consortium name="The Broad Institute Genome Sequencing Center for Infectious Disease"/>
            <person name="Wu L."/>
            <person name="Ma J."/>
        </authorList>
    </citation>
    <scope>NUCLEOTIDE SEQUENCE [LARGE SCALE GENOMIC DNA]</scope>
    <source>
        <strain evidence="2">NBRC 108725</strain>
    </source>
</reference>
<dbReference type="InterPro" id="IPR011013">
    <property type="entry name" value="Gal_mutarotase_sf_dom"/>
</dbReference>
<accession>A0ABN6XIP4</accession>
<organism evidence="1 2">
    <name type="scientific">Naasia aerilata</name>
    <dbReference type="NCBI Taxonomy" id="1162966"/>
    <lineage>
        <taxon>Bacteria</taxon>
        <taxon>Bacillati</taxon>
        <taxon>Actinomycetota</taxon>
        <taxon>Actinomycetes</taxon>
        <taxon>Micrococcales</taxon>
        <taxon>Microbacteriaceae</taxon>
        <taxon>Naasia</taxon>
    </lineage>
</organism>
<sequence length="301" mass="32978">MTPLSGTQISIASGDYSADIATVGATLRSLRHRDRPLTLSFDEDEVRPRYLGATLIPWPNRIVDGKYRFDGAERQLALTEPERGHALHGLAVWLDFDIVEQSEDAVTLGTTVPAQEGYPHRIAVTVDYRLTADGLTCTTTGRNTGPSPAPFGTAPHPYFSAGPEPVDEWTLTLPASRLLETDERLSPLREVEVDEARDFRGGVLLGDTQLDTAFTGLERGDDGIAEVRIESPSGTGVALRFGEEYSWAQVFTSDLPEERLRRRGVAVEPMTCPPDAFNTGIDLIVLEPGEEFTGVWQVRAL</sequence>
<dbReference type="SUPFAM" id="SSF74650">
    <property type="entry name" value="Galactose mutarotase-like"/>
    <property type="match status" value="1"/>
</dbReference>
<keyword evidence="2" id="KW-1185">Reference proteome</keyword>
<gene>
    <name evidence="1" type="ORF">GCM10025866_06640</name>
</gene>
<dbReference type="PANTHER" id="PTHR10091:SF0">
    <property type="entry name" value="GALACTOSE MUTAROTASE"/>
    <property type="match status" value="1"/>
</dbReference>